<dbReference type="PROSITE" id="PS51898">
    <property type="entry name" value="TYR_RECOMBINASE"/>
    <property type="match status" value="1"/>
</dbReference>
<dbReference type="Pfam" id="PF00589">
    <property type="entry name" value="Phage_integrase"/>
    <property type="match status" value="1"/>
</dbReference>
<dbReference type="PANTHER" id="PTHR30349:SF81">
    <property type="entry name" value="TYROSINE RECOMBINASE XERC"/>
    <property type="match status" value="1"/>
</dbReference>
<evidence type="ECO:0000259" key="11">
    <source>
        <dbReference type="PROSITE" id="PS51900"/>
    </source>
</evidence>
<dbReference type="STRING" id="573413.Spirs_1556"/>
<proteinExistence type="inferred from homology"/>
<dbReference type="Gene3D" id="1.10.443.10">
    <property type="entry name" value="Intergrase catalytic core"/>
    <property type="match status" value="1"/>
</dbReference>
<dbReference type="GO" id="GO:0005737">
    <property type="term" value="C:cytoplasm"/>
    <property type="evidence" value="ECO:0007669"/>
    <property type="project" value="UniProtKB-SubCell"/>
</dbReference>
<evidence type="ECO:0000256" key="8">
    <source>
        <dbReference type="ARBA" id="ARBA00023306"/>
    </source>
</evidence>
<keyword evidence="13" id="KW-1185">Reference proteome</keyword>
<evidence type="ECO:0000256" key="2">
    <source>
        <dbReference type="ARBA" id="ARBA00022490"/>
    </source>
</evidence>
<dbReference type="InterPro" id="IPR050090">
    <property type="entry name" value="Tyrosine_recombinase_XerCD"/>
</dbReference>
<comment type="similarity">
    <text evidence="9">Belongs to the 'phage' integrase family. XerC subfamily.</text>
</comment>
<sequence length="313" mass="34940">MPETEKSEIRSLVDTYLRYLVAVRTLSPRTVDAYGVDLDRFCRFVEDEGCGLELSPSLVRRFVAELKDALSPASCARALSSIRGFYRYAVKQGAAVSNPFASVRGKGRERRLPEVLSEVEASELLSFSENGFIGVRDKLLMELLYSTGARVSEAVGIDMLDIDTKKRTVKLLGKGDRQRIAYLGPQAMSALAAYLPYRRERVASDKKDAVQALFLNAHGERLTRRGAGFILRKHQERLASGKRLHPHLFRHSFATHLLDRGADIRTVQELLGHADLSTTGIYTHVSLKRLQDVYRNAHPHGSTGSVGKKEQKS</sequence>
<dbReference type="GO" id="GO:0003677">
    <property type="term" value="F:DNA binding"/>
    <property type="evidence" value="ECO:0007669"/>
    <property type="project" value="UniProtKB-UniRule"/>
</dbReference>
<dbReference type="Pfam" id="PF02899">
    <property type="entry name" value="Phage_int_SAM_1"/>
    <property type="match status" value="1"/>
</dbReference>
<keyword evidence="7 9" id="KW-0233">DNA recombination</keyword>
<keyword evidence="3 9" id="KW-0132">Cell division</keyword>
<evidence type="ECO:0000256" key="5">
    <source>
        <dbReference type="ARBA" id="ARBA00022908"/>
    </source>
</evidence>
<feature type="domain" description="Core-binding (CB)" evidence="11">
    <location>
        <begin position="7"/>
        <end position="90"/>
    </location>
</feature>
<dbReference type="InterPro" id="IPR004107">
    <property type="entry name" value="Integrase_SAM-like_N"/>
</dbReference>
<dbReference type="InterPro" id="IPR002104">
    <property type="entry name" value="Integrase_catalytic"/>
</dbReference>
<dbReference type="InterPro" id="IPR011010">
    <property type="entry name" value="DNA_brk_join_enz"/>
</dbReference>
<dbReference type="AlphaFoldDB" id="E1R5R8"/>
<accession>E1R5R8</accession>
<protein>
    <recommendedName>
        <fullName evidence="9">Tyrosine recombinase XerC</fullName>
    </recommendedName>
</protein>
<dbReference type="GO" id="GO:0007059">
    <property type="term" value="P:chromosome segregation"/>
    <property type="evidence" value="ECO:0007669"/>
    <property type="project" value="UniProtKB-UniRule"/>
</dbReference>
<dbReference type="Proteomes" id="UP000002318">
    <property type="component" value="Chromosome"/>
</dbReference>
<evidence type="ECO:0000256" key="9">
    <source>
        <dbReference type="HAMAP-Rule" id="MF_01808"/>
    </source>
</evidence>
<name>E1R5R8_SEDSS</name>
<evidence type="ECO:0000259" key="10">
    <source>
        <dbReference type="PROSITE" id="PS51898"/>
    </source>
</evidence>
<dbReference type="HAMAP" id="MF_01808">
    <property type="entry name" value="Recomb_XerC_XerD"/>
    <property type="match status" value="1"/>
</dbReference>
<feature type="active site" evidence="9">
    <location>
        <position position="150"/>
    </location>
</feature>
<feature type="active site" evidence="9">
    <location>
        <position position="250"/>
    </location>
</feature>
<dbReference type="InterPro" id="IPR013762">
    <property type="entry name" value="Integrase-like_cat_sf"/>
</dbReference>
<dbReference type="GO" id="GO:0009037">
    <property type="term" value="F:tyrosine-based site-specific recombinase activity"/>
    <property type="evidence" value="ECO:0007669"/>
    <property type="project" value="UniProtKB-UniRule"/>
</dbReference>
<organism evidence="12 13">
    <name type="scientific">Sediminispirochaeta smaragdinae (strain DSM 11293 / JCM 15392 / SEBR 4228)</name>
    <name type="common">Spirochaeta smaragdinae</name>
    <dbReference type="NCBI Taxonomy" id="573413"/>
    <lineage>
        <taxon>Bacteria</taxon>
        <taxon>Pseudomonadati</taxon>
        <taxon>Spirochaetota</taxon>
        <taxon>Spirochaetia</taxon>
        <taxon>Spirochaetales</taxon>
        <taxon>Spirochaetaceae</taxon>
        <taxon>Sediminispirochaeta</taxon>
    </lineage>
</organism>
<evidence type="ECO:0000313" key="13">
    <source>
        <dbReference type="Proteomes" id="UP000002318"/>
    </source>
</evidence>
<dbReference type="EMBL" id="CP002116">
    <property type="protein sequence ID" value="ADK80683.1"/>
    <property type="molecule type" value="Genomic_DNA"/>
</dbReference>
<feature type="active site" description="O-(3'-phospho-DNA)-tyrosine intermediate" evidence="9">
    <location>
        <position position="282"/>
    </location>
</feature>
<keyword evidence="5 9" id="KW-0229">DNA integration</keyword>
<dbReference type="PROSITE" id="PS51900">
    <property type="entry name" value="CB"/>
    <property type="match status" value="1"/>
</dbReference>
<dbReference type="GO" id="GO:0051301">
    <property type="term" value="P:cell division"/>
    <property type="evidence" value="ECO:0007669"/>
    <property type="project" value="UniProtKB-KW"/>
</dbReference>
<dbReference type="GO" id="GO:0006313">
    <property type="term" value="P:DNA transposition"/>
    <property type="evidence" value="ECO:0007669"/>
    <property type="project" value="UniProtKB-UniRule"/>
</dbReference>
<evidence type="ECO:0000256" key="6">
    <source>
        <dbReference type="ARBA" id="ARBA00023125"/>
    </source>
</evidence>
<keyword evidence="6 9" id="KW-0238">DNA-binding</keyword>
<dbReference type="SUPFAM" id="SSF56349">
    <property type="entry name" value="DNA breaking-rejoining enzymes"/>
    <property type="match status" value="1"/>
</dbReference>
<dbReference type="CDD" id="cd00798">
    <property type="entry name" value="INT_XerDC_C"/>
    <property type="match status" value="1"/>
</dbReference>
<keyword evidence="8 9" id="KW-0131">Cell cycle</keyword>
<feature type="active site" evidence="9">
    <location>
        <position position="174"/>
    </location>
</feature>
<gene>
    <name evidence="9" type="primary">xerC</name>
    <name evidence="12" type="ordered locus">Spirs_1556</name>
</gene>
<dbReference type="PANTHER" id="PTHR30349">
    <property type="entry name" value="PHAGE INTEGRASE-RELATED"/>
    <property type="match status" value="1"/>
</dbReference>
<keyword evidence="2 9" id="KW-0963">Cytoplasm</keyword>
<evidence type="ECO:0000256" key="7">
    <source>
        <dbReference type="ARBA" id="ARBA00023172"/>
    </source>
</evidence>
<evidence type="ECO:0000313" key="12">
    <source>
        <dbReference type="EMBL" id="ADK80683.1"/>
    </source>
</evidence>
<feature type="active site" evidence="9">
    <location>
        <position position="273"/>
    </location>
</feature>
<dbReference type="InterPro" id="IPR010998">
    <property type="entry name" value="Integrase_recombinase_N"/>
</dbReference>
<dbReference type="eggNOG" id="COG4974">
    <property type="taxonomic scope" value="Bacteria"/>
</dbReference>
<dbReference type="OrthoDB" id="341301at2"/>
<feature type="active site" evidence="9">
    <location>
        <position position="247"/>
    </location>
</feature>
<dbReference type="Gene3D" id="1.10.150.130">
    <property type="match status" value="1"/>
</dbReference>
<dbReference type="InterPro" id="IPR044068">
    <property type="entry name" value="CB"/>
</dbReference>
<reference evidence="12 13" key="1">
    <citation type="journal article" date="2010" name="Stand. Genomic Sci.">
        <title>Complete genome sequence of Spirochaeta smaragdinae type strain (SEBR 4228).</title>
        <authorList>
            <person name="Mavromatis K."/>
            <person name="Yasawong M."/>
            <person name="Chertkov O."/>
            <person name="Lapidus A."/>
            <person name="Lucas S."/>
            <person name="Nolan M."/>
            <person name="Del Rio T.G."/>
            <person name="Tice H."/>
            <person name="Cheng J.F."/>
            <person name="Pitluck S."/>
            <person name="Liolios K."/>
            <person name="Ivanova N."/>
            <person name="Tapia R."/>
            <person name="Han C."/>
            <person name="Bruce D."/>
            <person name="Goodwin L."/>
            <person name="Pati A."/>
            <person name="Chen A."/>
            <person name="Palaniappan K."/>
            <person name="Land M."/>
            <person name="Hauser L."/>
            <person name="Chang Y.J."/>
            <person name="Jeffries C.D."/>
            <person name="Detter J.C."/>
            <person name="Rohde M."/>
            <person name="Brambilla E."/>
            <person name="Spring S."/>
            <person name="Goker M."/>
            <person name="Sikorski J."/>
            <person name="Woyke T."/>
            <person name="Bristow J."/>
            <person name="Eisen J.A."/>
            <person name="Markowitz V."/>
            <person name="Hugenholtz P."/>
            <person name="Klenk H.P."/>
            <person name="Kyrpides N.C."/>
        </authorList>
    </citation>
    <scope>NUCLEOTIDE SEQUENCE [LARGE SCALE GENOMIC DNA]</scope>
    <source>
        <strain evidence="13">DSM 11293 / JCM 15392 / SEBR 4228</strain>
    </source>
</reference>
<comment type="subunit">
    <text evidence="9">Forms a cyclic heterotetrameric complex composed of two molecules of XerC and two molecules of XerD.</text>
</comment>
<dbReference type="InterPro" id="IPR023009">
    <property type="entry name" value="Tyrosine_recombinase_XerC/XerD"/>
</dbReference>
<feature type="domain" description="Tyr recombinase" evidence="10">
    <location>
        <begin position="111"/>
        <end position="295"/>
    </location>
</feature>
<comment type="function">
    <text evidence="9">Site-specific tyrosine recombinase, which acts by catalyzing the cutting and rejoining of the recombining DNA molecules. The XerC-XerD complex is essential to convert dimers of the bacterial chromosome into monomers to permit their segregation at cell division. It also contributes to the segregational stability of plasmids.</text>
</comment>
<evidence type="ECO:0000256" key="3">
    <source>
        <dbReference type="ARBA" id="ARBA00022618"/>
    </source>
</evidence>
<dbReference type="RefSeq" id="WP_013254147.1">
    <property type="nucleotide sequence ID" value="NC_014364.1"/>
</dbReference>
<keyword evidence="4 9" id="KW-0159">Chromosome partition</keyword>
<evidence type="ECO:0000256" key="1">
    <source>
        <dbReference type="ARBA" id="ARBA00004496"/>
    </source>
</evidence>
<dbReference type="HOGENOM" id="CLU_027562_9_6_12"/>
<dbReference type="KEGG" id="ssm:Spirs_1556"/>
<evidence type="ECO:0000256" key="4">
    <source>
        <dbReference type="ARBA" id="ARBA00022829"/>
    </source>
</evidence>
<comment type="subcellular location">
    <subcellularLocation>
        <location evidence="1 9">Cytoplasm</location>
    </subcellularLocation>
</comment>